<dbReference type="Proteomes" id="UP000231632">
    <property type="component" value="Unassembled WGS sequence"/>
</dbReference>
<dbReference type="OrthoDB" id="5295148at2"/>
<sequence length="102" mass="11387">MYAVIKTGGKQYRVQEGDVLRVEKLDAETGKEIKFDDVLMVGEGDSIKAGADAAKASVTGVVTESGRGQKIVVFKKRRRKNYRLTQGHRQSFTSVRIEKIKE</sequence>
<gene>
    <name evidence="6" type="primary">rplU</name>
    <name evidence="8" type="ORF">MMIC_P1068</name>
</gene>
<comment type="similarity">
    <text evidence="1 6 7">Belongs to the bacterial ribosomal protein bL21 family.</text>
</comment>
<organism evidence="8 9">
    <name type="scientific">Mariprofundus micogutta</name>
    <dbReference type="NCBI Taxonomy" id="1921010"/>
    <lineage>
        <taxon>Bacteria</taxon>
        <taxon>Pseudomonadati</taxon>
        <taxon>Pseudomonadota</taxon>
        <taxon>Candidatius Mariprofundia</taxon>
        <taxon>Mariprofundales</taxon>
        <taxon>Mariprofundaceae</taxon>
        <taxon>Mariprofundus</taxon>
    </lineage>
</organism>
<reference evidence="8 9" key="1">
    <citation type="journal article" date="2017" name="Arch. Microbiol.">
        <title>Mariprofundus micogutta sp. nov., a novel iron-oxidizing zetaproteobacterium isolated from a deep-sea hydrothermal field at the Bayonnaise knoll of the Izu-Ogasawara arc, and a description of Mariprofundales ord. nov. and Zetaproteobacteria classis nov.</title>
        <authorList>
            <person name="Makita H."/>
            <person name="Tanaka E."/>
            <person name="Mitsunobu S."/>
            <person name="Miyazaki M."/>
            <person name="Nunoura T."/>
            <person name="Uematsu K."/>
            <person name="Takaki Y."/>
            <person name="Nishi S."/>
            <person name="Shimamura S."/>
            <person name="Takai K."/>
        </authorList>
    </citation>
    <scope>NUCLEOTIDE SEQUENCE [LARGE SCALE GENOMIC DNA]</scope>
    <source>
        <strain evidence="8 9">ET2</strain>
    </source>
</reference>
<keyword evidence="2 6" id="KW-0699">rRNA-binding</keyword>
<evidence type="ECO:0000256" key="3">
    <source>
        <dbReference type="ARBA" id="ARBA00022884"/>
    </source>
</evidence>
<dbReference type="InterPro" id="IPR028909">
    <property type="entry name" value="bL21-like"/>
</dbReference>
<dbReference type="HAMAP" id="MF_01363">
    <property type="entry name" value="Ribosomal_bL21"/>
    <property type="match status" value="1"/>
</dbReference>
<dbReference type="PROSITE" id="PS01169">
    <property type="entry name" value="RIBOSOMAL_L21"/>
    <property type="match status" value="1"/>
</dbReference>
<dbReference type="AlphaFoldDB" id="A0A1L8CMH7"/>
<evidence type="ECO:0000256" key="6">
    <source>
        <dbReference type="HAMAP-Rule" id="MF_01363"/>
    </source>
</evidence>
<evidence type="ECO:0000256" key="7">
    <source>
        <dbReference type="RuleBase" id="RU000562"/>
    </source>
</evidence>
<evidence type="ECO:0000256" key="5">
    <source>
        <dbReference type="ARBA" id="ARBA00023274"/>
    </source>
</evidence>
<evidence type="ECO:0000256" key="2">
    <source>
        <dbReference type="ARBA" id="ARBA00022730"/>
    </source>
</evidence>
<keyword evidence="4 6" id="KW-0689">Ribosomal protein</keyword>
<dbReference type="PANTHER" id="PTHR21349:SF0">
    <property type="entry name" value="LARGE RIBOSOMAL SUBUNIT PROTEIN BL21M"/>
    <property type="match status" value="1"/>
</dbReference>
<evidence type="ECO:0000313" key="9">
    <source>
        <dbReference type="Proteomes" id="UP000231632"/>
    </source>
</evidence>
<keyword evidence="9" id="KW-1185">Reference proteome</keyword>
<dbReference type="GO" id="GO:0019843">
    <property type="term" value="F:rRNA binding"/>
    <property type="evidence" value="ECO:0007669"/>
    <property type="project" value="UniProtKB-UniRule"/>
</dbReference>
<comment type="function">
    <text evidence="6 7">This protein binds to 23S rRNA in the presence of protein L20.</text>
</comment>
<dbReference type="InterPro" id="IPR001787">
    <property type="entry name" value="Ribosomal_bL21"/>
</dbReference>
<dbReference type="PANTHER" id="PTHR21349">
    <property type="entry name" value="50S RIBOSOMAL PROTEIN L21"/>
    <property type="match status" value="1"/>
</dbReference>
<protein>
    <recommendedName>
        <fullName evidence="6">Large ribosomal subunit protein bL21</fullName>
    </recommendedName>
</protein>
<comment type="caution">
    <text evidence="8">The sequence shown here is derived from an EMBL/GenBank/DDBJ whole genome shotgun (WGS) entry which is preliminary data.</text>
</comment>
<dbReference type="InterPro" id="IPR018258">
    <property type="entry name" value="Ribosomal_bL21_CS"/>
</dbReference>
<dbReference type="RefSeq" id="WP_072659423.1">
    <property type="nucleotide sequence ID" value="NZ_BDFD01000007.1"/>
</dbReference>
<dbReference type="GO" id="GO:0006412">
    <property type="term" value="P:translation"/>
    <property type="evidence" value="ECO:0007669"/>
    <property type="project" value="UniProtKB-UniRule"/>
</dbReference>
<proteinExistence type="inferred from homology"/>
<dbReference type="GO" id="GO:0003735">
    <property type="term" value="F:structural constituent of ribosome"/>
    <property type="evidence" value="ECO:0007669"/>
    <property type="project" value="InterPro"/>
</dbReference>
<dbReference type="NCBIfam" id="TIGR00061">
    <property type="entry name" value="L21"/>
    <property type="match status" value="1"/>
</dbReference>
<dbReference type="GO" id="GO:0005840">
    <property type="term" value="C:ribosome"/>
    <property type="evidence" value="ECO:0007669"/>
    <property type="project" value="UniProtKB-KW"/>
</dbReference>
<dbReference type="STRING" id="1921010.MMIC_P1068"/>
<comment type="subunit">
    <text evidence="6">Part of the 50S ribosomal subunit. Contacts protein L20.</text>
</comment>
<name>A0A1L8CMH7_9PROT</name>
<dbReference type="GO" id="GO:0005737">
    <property type="term" value="C:cytoplasm"/>
    <property type="evidence" value="ECO:0007669"/>
    <property type="project" value="UniProtKB-ARBA"/>
</dbReference>
<evidence type="ECO:0000256" key="4">
    <source>
        <dbReference type="ARBA" id="ARBA00022980"/>
    </source>
</evidence>
<keyword evidence="3 6" id="KW-0694">RNA-binding</keyword>
<accession>A0A1L8CMH7</accession>
<dbReference type="GO" id="GO:1990904">
    <property type="term" value="C:ribonucleoprotein complex"/>
    <property type="evidence" value="ECO:0007669"/>
    <property type="project" value="UniProtKB-KW"/>
</dbReference>
<dbReference type="EMBL" id="BDFD01000007">
    <property type="protein sequence ID" value="GAV20106.1"/>
    <property type="molecule type" value="Genomic_DNA"/>
</dbReference>
<keyword evidence="5 6" id="KW-0687">Ribonucleoprotein</keyword>
<evidence type="ECO:0000313" key="8">
    <source>
        <dbReference type="EMBL" id="GAV20106.1"/>
    </source>
</evidence>
<dbReference type="SUPFAM" id="SSF141091">
    <property type="entry name" value="L21p-like"/>
    <property type="match status" value="1"/>
</dbReference>
<dbReference type="Pfam" id="PF00829">
    <property type="entry name" value="Ribosomal_L21p"/>
    <property type="match status" value="1"/>
</dbReference>
<evidence type="ECO:0000256" key="1">
    <source>
        <dbReference type="ARBA" id="ARBA00008563"/>
    </source>
</evidence>
<dbReference type="InterPro" id="IPR036164">
    <property type="entry name" value="bL21-like_sf"/>
</dbReference>